<dbReference type="Proteomes" id="UP000255517">
    <property type="component" value="Unassembled WGS sequence"/>
</dbReference>
<evidence type="ECO:0000256" key="6">
    <source>
        <dbReference type="ARBA" id="ARBA00022490"/>
    </source>
</evidence>
<keyword evidence="12" id="KW-0460">Magnesium</keyword>
<keyword evidence="11" id="KW-0067">ATP-binding</keyword>
<organism evidence="17 18">
    <name type="scientific">Peptoniphilus lacrimalis</name>
    <dbReference type="NCBI Taxonomy" id="33031"/>
    <lineage>
        <taxon>Bacteria</taxon>
        <taxon>Bacillati</taxon>
        <taxon>Bacillota</taxon>
        <taxon>Tissierellia</taxon>
        <taxon>Tissierellales</taxon>
        <taxon>Peptoniphilaceae</taxon>
        <taxon>Peptoniphilus</taxon>
    </lineage>
</organism>
<keyword evidence="9" id="KW-0547">Nucleotide-binding</keyword>
<evidence type="ECO:0000256" key="2">
    <source>
        <dbReference type="ARBA" id="ARBA00002659"/>
    </source>
</evidence>
<dbReference type="GO" id="GO:0005524">
    <property type="term" value="F:ATP binding"/>
    <property type="evidence" value="ECO:0007669"/>
    <property type="project" value="UniProtKB-KW"/>
</dbReference>
<dbReference type="UniPathway" id="UPA00109">
    <property type="reaction ID" value="UER00182"/>
</dbReference>
<gene>
    <name evidence="17" type="primary">pfkA</name>
    <name evidence="17" type="ORF">NCTC13149_01721</name>
</gene>
<comment type="cofactor">
    <cofactor evidence="1">
        <name>Mg(2+)</name>
        <dbReference type="ChEBI" id="CHEBI:18420"/>
    </cofactor>
</comment>
<dbReference type="SUPFAM" id="SSF53784">
    <property type="entry name" value="Phosphofructokinase"/>
    <property type="match status" value="1"/>
</dbReference>
<evidence type="ECO:0000256" key="5">
    <source>
        <dbReference type="ARBA" id="ARBA00012055"/>
    </source>
</evidence>
<dbReference type="NCBIfam" id="NF002872">
    <property type="entry name" value="PRK03202.1"/>
    <property type="match status" value="1"/>
</dbReference>
<evidence type="ECO:0000256" key="4">
    <source>
        <dbReference type="ARBA" id="ARBA00004679"/>
    </source>
</evidence>
<reference evidence="17 18" key="1">
    <citation type="submission" date="2018-06" db="EMBL/GenBank/DDBJ databases">
        <authorList>
            <consortium name="Pathogen Informatics"/>
            <person name="Doyle S."/>
        </authorList>
    </citation>
    <scope>NUCLEOTIDE SEQUENCE [LARGE SCALE GENOMIC DNA]</scope>
    <source>
        <strain evidence="17 18">NCTC13149</strain>
    </source>
</reference>
<dbReference type="PANTHER" id="PTHR13697:SF4">
    <property type="entry name" value="ATP-DEPENDENT 6-PHOSPHOFRUCTOKINASE"/>
    <property type="match status" value="1"/>
</dbReference>
<evidence type="ECO:0000256" key="1">
    <source>
        <dbReference type="ARBA" id="ARBA00001946"/>
    </source>
</evidence>
<dbReference type="AlphaFoldDB" id="A0A379C6T3"/>
<dbReference type="GO" id="GO:0016208">
    <property type="term" value="F:AMP binding"/>
    <property type="evidence" value="ECO:0007669"/>
    <property type="project" value="TreeGrafter"/>
</dbReference>
<protein>
    <recommendedName>
        <fullName evidence="5">6-phosphofructokinase</fullName>
        <ecNumber evidence="5">2.7.1.11</ecNumber>
    </recommendedName>
</protein>
<evidence type="ECO:0000313" key="17">
    <source>
        <dbReference type="EMBL" id="SUB57861.1"/>
    </source>
</evidence>
<dbReference type="Gene3D" id="3.40.50.460">
    <property type="entry name" value="Phosphofructokinase domain"/>
    <property type="match status" value="1"/>
</dbReference>
<dbReference type="GO" id="GO:0042802">
    <property type="term" value="F:identical protein binding"/>
    <property type="evidence" value="ECO:0007669"/>
    <property type="project" value="TreeGrafter"/>
</dbReference>
<dbReference type="RefSeq" id="WP_019034991.1">
    <property type="nucleotide sequence ID" value="NZ_JASOZY010000012.1"/>
</dbReference>
<keyword evidence="6" id="KW-0963">Cytoplasm</keyword>
<proteinExistence type="inferred from homology"/>
<evidence type="ECO:0000256" key="14">
    <source>
        <dbReference type="ARBA" id="ARBA00038478"/>
    </source>
</evidence>
<feature type="domain" description="Phosphofructokinase" evidence="16">
    <location>
        <begin position="2"/>
        <end position="272"/>
    </location>
</feature>
<dbReference type="Gene3D" id="3.40.50.450">
    <property type="match status" value="1"/>
</dbReference>
<dbReference type="FunFam" id="3.40.50.460:FF:000002">
    <property type="entry name" value="ATP-dependent 6-phosphofructokinase"/>
    <property type="match status" value="1"/>
</dbReference>
<dbReference type="Pfam" id="PF00365">
    <property type="entry name" value="PFK"/>
    <property type="match status" value="1"/>
</dbReference>
<keyword evidence="7 17" id="KW-0808">Transferase</keyword>
<dbReference type="PANTHER" id="PTHR13697">
    <property type="entry name" value="PHOSPHOFRUCTOKINASE"/>
    <property type="match status" value="1"/>
</dbReference>
<evidence type="ECO:0000256" key="15">
    <source>
        <dbReference type="ARBA" id="ARBA00048070"/>
    </source>
</evidence>
<evidence type="ECO:0000256" key="7">
    <source>
        <dbReference type="ARBA" id="ARBA00022679"/>
    </source>
</evidence>
<evidence type="ECO:0000256" key="11">
    <source>
        <dbReference type="ARBA" id="ARBA00022840"/>
    </source>
</evidence>
<comment type="pathway">
    <text evidence="4">Carbohydrate degradation; glycolysis; D-glyceraldehyde 3-phosphate and glycerone phosphate from D-glucose: step 3/4.</text>
</comment>
<evidence type="ECO:0000256" key="13">
    <source>
        <dbReference type="ARBA" id="ARBA00023152"/>
    </source>
</evidence>
<evidence type="ECO:0000313" key="18">
    <source>
        <dbReference type="Proteomes" id="UP000255517"/>
    </source>
</evidence>
<dbReference type="InterPro" id="IPR000023">
    <property type="entry name" value="Phosphofructokinase_dom"/>
</dbReference>
<evidence type="ECO:0000256" key="10">
    <source>
        <dbReference type="ARBA" id="ARBA00022777"/>
    </source>
</evidence>
<accession>A0A379C6T3</accession>
<dbReference type="EMBL" id="UGSZ01000001">
    <property type="protein sequence ID" value="SUB57861.1"/>
    <property type="molecule type" value="Genomic_DNA"/>
</dbReference>
<dbReference type="GO" id="GO:0006002">
    <property type="term" value="P:fructose 6-phosphate metabolic process"/>
    <property type="evidence" value="ECO:0007669"/>
    <property type="project" value="InterPro"/>
</dbReference>
<comment type="similarity">
    <text evidence="14">Belongs to the phosphofructokinase type A (PFKA) family.</text>
</comment>
<name>A0A379C6T3_9FIRM</name>
<dbReference type="GO" id="GO:0005945">
    <property type="term" value="C:6-phosphofructokinase complex"/>
    <property type="evidence" value="ECO:0007669"/>
    <property type="project" value="TreeGrafter"/>
</dbReference>
<comment type="subcellular location">
    <subcellularLocation>
        <location evidence="3">Cytoplasm</location>
    </subcellularLocation>
</comment>
<dbReference type="GO" id="GO:0048029">
    <property type="term" value="F:monosaccharide binding"/>
    <property type="evidence" value="ECO:0007669"/>
    <property type="project" value="TreeGrafter"/>
</dbReference>
<dbReference type="InterPro" id="IPR012003">
    <property type="entry name" value="ATP_PFK_prok-type"/>
</dbReference>
<keyword evidence="13" id="KW-0324">Glycolysis</keyword>
<keyword evidence="10 17" id="KW-0418">Kinase</keyword>
<dbReference type="InterPro" id="IPR022953">
    <property type="entry name" value="ATP_PFK"/>
</dbReference>
<comment type="catalytic activity">
    <reaction evidence="15">
        <text>beta-D-fructose 6-phosphate + ATP = beta-D-fructose 1,6-bisphosphate + ADP + H(+)</text>
        <dbReference type="Rhea" id="RHEA:16109"/>
        <dbReference type="ChEBI" id="CHEBI:15378"/>
        <dbReference type="ChEBI" id="CHEBI:30616"/>
        <dbReference type="ChEBI" id="CHEBI:32966"/>
        <dbReference type="ChEBI" id="CHEBI:57634"/>
        <dbReference type="ChEBI" id="CHEBI:456216"/>
        <dbReference type="EC" id="2.7.1.11"/>
    </reaction>
</comment>
<keyword evidence="8" id="KW-0479">Metal-binding</keyword>
<dbReference type="GO" id="GO:0070095">
    <property type="term" value="F:fructose-6-phosphate binding"/>
    <property type="evidence" value="ECO:0007669"/>
    <property type="project" value="TreeGrafter"/>
</dbReference>
<dbReference type="PIRSF" id="PIRSF000532">
    <property type="entry name" value="ATP_PFK_prok"/>
    <property type="match status" value="1"/>
</dbReference>
<dbReference type="GO" id="GO:0046872">
    <property type="term" value="F:metal ion binding"/>
    <property type="evidence" value="ECO:0007669"/>
    <property type="project" value="UniProtKB-KW"/>
</dbReference>
<comment type="function">
    <text evidence="2">Catalyzes the phosphorylation of D-fructose 6-phosphate to fructose 1,6-bisphosphate by ATP, the first committing step of glycolysis.</text>
</comment>
<sequence length="318" mass="34408">MNIAILTSGGDAPGMNPLIRAVVRSGIYYGHKVYGIESGYQGLIEGKVIELNESSVGDVIQKGGTFLGTSRSPSFQEQDGFNKAINVLDIFNIDVLIVCGGDGSLKGALKLKNAGIKVMGIPASIDNDLAYTDYTIGFMTCLETLCDLISKIRDTTESHGRANVVEVMGRNCGDIALYAGLAGGAENILVPECPTDIDEIAKKAILGKNRGKRHHIILISEAMGSPYEFADKFQSLTGIDTKVTIPGYIQRGGSPCVFDRILASQMGFRAIEEINKNNFNLAIGTRKESIITRNLEEIFSEESKFSYNLLNILKIISI</sequence>
<evidence type="ECO:0000259" key="16">
    <source>
        <dbReference type="Pfam" id="PF00365"/>
    </source>
</evidence>
<dbReference type="EC" id="2.7.1.11" evidence="5"/>
<dbReference type="STRING" id="1122949.GCA_000378725_01289"/>
<evidence type="ECO:0000256" key="9">
    <source>
        <dbReference type="ARBA" id="ARBA00022741"/>
    </source>
</evidence>
<evidence type="ECO:0000256" key="12">
    <source>
        <dbReference type="ARBA" id="ARBA00022842"/>
    </source>
</evidence>
<evidence type="ECO:0000256" key="8">
    <source>
        <dbReference type="ARBA" id="ARBA00022723"/>
    </source>
</evidence>
<dbReference type="GO" id="GO:0003872">
    <property type="term" value="F:6-phosphofructokinase activity"/>
    <property type="evidence" value="ECO:0007669"/>
    <property type="project" value="UniProtKB-EC"/>
</dbReference>
<dbReference type="OrthoDB" id="9802503at2"/>
<dbReference type="PRINTS" id="PR00476">
    <property type="entry name" value="PHFRCTKINASE"/>
</dbReference>
<evidence type="ECO:0000256" key="3">
    <source>
        <dbReference type="ARBA" id="ARBA00004496"/>
    </source>
</evidence>
<dbReference type="GO" id="GO:0030388">
    <property type="term" value="P:fructose 1,6-bisphosphate metabolic process"/>
    <property type="evidence" value="ECO:0007669"/>
    <property type="project" value="TreeGrafter"/>
</dbReference>
<dbReference type="InterPro" id="IPR035966">
    <property type="entry name" value="PKF_sf"/>
</dbReference>
<dbReference type="GO" id="GO:0061621">
    <property type="term" value="P:canonical glycolysis"/>
    <property type="evidence" value="ECO:0007669"/>
    <property type="project" value="TreeGrafter"/>
</dbReference>